<name>A0A0A7EJ21_9GAMM</name>
<dbReference type="OrthoDB" id="6193186at2"/>
<organism evidence="1 2">
    <name type="scientific">Pseudoalteromonas piratica</name>
    <dbReference type="NCBI Taxonomy" id="1348114"/>
    <lineage>
        <taxon>Bacteria</taxon>
        <taxon>Pseudomonadati</taxon>
        <taxon>Pseudomonadota</taxon>
        <taxon>Gammaproteobacteria</taxon>
        <taxon>Alteromonadales</taxon>
        <taxon>Pseudoalteromonadaceae</taxon>
        <taxon>Pseudoalteromonas</taxon>
    </lineage>
</organism>
<evidence type="ECO:0000313" key="2">
    <source>
        <dbReference type="Proteomes" id="UP000030341"/>
    </source>
</evidence>
<dbReference type="SUPFAM" id="SSF53850">
    <property type="entry name" value="Periplasmic binding protein-like II"/>
    <property type="match status" value="1"/>
</dbReference>
<gene>
    <name evidence="1" type="ORF">OM33_15790</name>
</gene>
<keyword evidence="2" id="KW-1185">Reference proteome</keyword>
<evidence type="ECO:0008006" key="3">
    <source>
        <dbReference type="Google" id="ProtNLM"/>
    </source>
</evidence>
<sequence>MLILLTAFSLTAYGKNNLTYCYENQPVLPHFYGSGANVPAENPGPAIEILQHLERLTPDLTIHYVRFPWKRCLNDLSLGKVDAVIGRYHPLREQIAKYPKTKDGNLDNVRSFSISSSCLVYKRNDIVWDGTNLVFEKPVSMSVPNGYGVISDMRLKGFDIYQAPSIAKAHELLFKGRVNVSLSNCQMDSLPEGFVENEIPINESIGYLIFSHQFYARRPELAHSLWDNLSKINSLEYYDKYFDKALSGQTFKTSTKPENK</sequence>
<evidence type="ECO:0000313" key="1">
    <source>
        <dbReference type="EMBL" id="AIY66604.1"/>
    </source>
</evidence>
<accession>A0A0A7EJ21</accession>
<dbReference type="AlphaFoldDB" id="A0A0A7EJ21"/>
<reference evidence="1 2" key="1">
    <citation type="submission" date="2014-11" db="EMBL/GenBank/DDBJ databases">
        <title>Complete Genome Sequence of Pseudoalteromonas sp. Strain OCN003 Isolated from Kaneohe Bay, Oahu, Hawaii.</title>
        <authorList>
            <person name="Beurmann S."/>
            <person name="Videau P."/>
            <person name="Ushijima B."/>
            <person name="Smith A.M."/>
            <person name="Aeby G.S."/>
            <person name="Callahan S.M."/>
            <person name="Belcaid M."/>
        </authorList>
    </citation>
    <scope>NUCLEOTIDE SEQUENCE [LARGE SCALE GENOMIC DNA]</scope>
    <source>
        <strain evidence="1 2">OCN003</strain>
    </source>
</reference>
<proteinExistence type="predicted"/>
<dbReference type="Proteomes" id="UP000030341">
    <property type="component" value="Chromosome 2"/>
</dbReference>
<dbReference type="EMBL" id="CP009889">
    <property type="protein sequence ID" value="AIY66604.1"/>
    <property type="molecule type" value="Genomic_DNA"/>
</dbReference>
<dbReference type="STRING" id="1348114.OM33_15790"/>
<protein>
    <recommendedName>
        <fullName evidence="3">Solute-binding protein family 3/N-terminal domain-containing protein</fullName>
    </recommendedName>
</protein>
<dbReference type="eggNOG" id="COG0834">
    <property type="taxonomic scope" value="Bacteria"/>
</dbReference>
<dbReference type="KEGG" id="pseo:OM33_15790"/>
<dbReference type="HOGENOM" id="CLU_077643_0_0_6"/>